<reference evidence="2" key="1">
    <citation type="journal article" date="2011" name="Nature">
        <title>Genome sequence and analysis of the tuber crop potato.</title>
        <authorList>
            <consortium name="The Potato Genome Sequencing Consortium"/>
        </authorList>
    </citation>
    <scope>NUCLEOTIDE SEQUENCE [LARGE SCALE GENOMIC DNA]</scope>
    <source>
        <strain evidence="2">cv. DM1-3 516 R44</strain>
    </source>
</reference>
<organism evidence="1 2">
    <name type="scientific">Solanum tuberosum</name>
    <name type="common">Potato</name>
    <dbReference type="NCBI Taxonomy" id="4113"/>
    <lineage>
        <taxon>Eukaryota</taxon>
        <taxon>Viridiplantae</taxon>
        <taxon>Streptophyta</taxon>
        <taxon>Embryophyta</taxon>
        <taxon>Tracheophyta</taxon>
        <taxon>Spermatophyta</taxon>
        <taxon>Magnoliopsida</taxon>
        <taxon>eudicotyledons</taxon>
        <taxon>Gunneridae</taxon>
        <taxon>Pentapetalae</taxon>
        <taxon>asterids</taxon>
        <taxon>lamiids</taxon>
        <taxon>Solanales</taxon>
        <taxon>Solanaceae</taxon>
        <taxon>Solanoideae</taxon>
        <taxon>Solaneae</taxon>
        <taxon>Solanum</taxon>
    </lineage>
</organism>
<dbReference type="Proteomes" id="UP000011115">
    <property type="component" value="Unassembled WGS sequence"/>
</dbReference>
<reference evidence="1" key="2">
    <citation type="submission" date="2015-06" db="UniProtKB">
        <authorList>
            <consortium name="EnsemblPlants"/>
        </authorList>
    </citation>
    <scope>IDENTIFICATION</scope>
    <source>
        <strain evidence="1">DM1-3 516 R44</strain>
    </source>
</reference>
<dbReference type="AlphaFoldDB" id="M1DQS1"/>
<keyword evidence="2" id="KW-1185">Reference proteome</keyword>
<sequence>MANPNNEVEVWKVFETCRLASIRSIQRIAEEVSDPDPNRRQTKEYSTLESVKLGKPRKLLSFGPQNNWRSCKVRCNAAKLPTTGGKVKGKRSTYNRKTTIRDPNVSSWARGFCAAVHVFLEDAHVIAPSGSGIVVPLEVIPNTAAQT</sequence>
<name>M1DQS1_SOLTU</name>
<dbReference type="HOGENOM" id="CLU_1771317_0_0_1"/>
<evidence type="ECO:0000313" key="2">
    <source>
        <dbReference type="Proteomes" id="UP000011115"/>
    </source>
</evidence>
<dbReference type="InParanoid" id="M1DQS1"/>
<accession>M1DQS1</accession>
<evidence type="ECO:0000313" key="1">
    <source>
        <dbReference type="EnsemblPlants" id="PGSC0003DMT400092882"/>
    </source>
</evidence>
<dbReference type="Gramene" id="PGSC0003DMT400092882">
    <property type="protein sequence ID" value="PGSC0003DMT400092882"/>
    <property type="gene ID" value="PGSC0003DMG400042453"/>
</dbReference>
<protein>
    <submittedName>
        <fullName evidence="1">Uncharacterized protein</fullName>
    </submittedName>
</protein>
<dbReference type="PaxDb" id="4113-PGSC0003DMT400092882"/>
<dbReference type="EnsemblPlants" id="PGSC0003DMT400092882">
    <property type="protein sequence ID" value="PGSC0003DMT400092882"/>
    <property type="gene ID" value="PGSC0003DMG400042453"/>
</dbReference>
<proteinExistence type="predicted"/>